<reference evidence="3" key="1">
    <citation type="submission" date="2017-02" db="UniProtKB">
        <authorList>
            <consortium name="WormBaseParasite"/>
        </authorList>
    </citation>
    <scope>IDENTIFICATION</scope>
</reference>
<proteinExistence type="predicted"/>
<organism evidence="3">
    <name type="scientific">Rodentolepis nana</name>
    <name type="common">Dwarf tapeworm</name>
    <name type="synonym">Hymenolepis nana</name>
    <dbReference type="NCBI Taxonomy" id="102285"/>
    <lineage>
        <taxon>Eukaryota</taxon>
        <taxon>Metazoa</taxon>
        <taxon>Spiralia</taxon>
        <taxon>Lophotrochozoa</taxon>
        <taxon>Platyhelminthes</taxon>
        <taxon>Cestoda</taxon>
        <taxon>Eucestoda</taxon>
        <taxon>Cyclophyllidea</taxon>
        <taxon>Hymenolepididae</taxon>
        <taxon>Rodentolepis</taxon>
    </lineage>
</organism>
<dbReference type="WBParaSite" id="HNAJ_0000315301-mRNA-1">
    <property type="protein sequence ID" value="HNAJ_0000315301-mRNA-1"/>
    <property type="gene ID" value="HNAJ_0000315301"/>
</dbReference>
<accession>A0A0R3T7W5</accession>
<sequence>MWIIAPSTSGPAKSGRRVRFWNNNAACYIMSTVNMVPLCNIGADSYLRQLESSAMLEIDYPQSDTIQHSGPGLASSTPEERFGLAARLTLCLKQLGYKRQHLTIYVCIHSDATTGDIFKAMFHVEIICSLSSLSKEIGDFRAFWEGDDGIAFHAWTLGRTNLWLAKIMQAFEMSASGGNGAKWDLSVLQFDPGPWRIYRNVYYN</sequence>
<dbReference type="EMBL" id="UZAE01001753">
    <property type="protein sequence ID" value="VDN99011.1"/>
    <property type="molecule type" value="Genomic_DNA"/>
</dbReference>
<dbReference type="Proteomes" id="UP000278807">
    <property type="component" value="Unassembled WGS sequence"/>
</dbReference>
<evidence type="ECO:0000313" key="2">
    <source>
        <dbReference type="Proteomes" id="UP000278807"/>
    </source>
</evidence>
<dbReference type="OrthoDB" id="10419077at2759"/>
<evidence type="ECO:0000313" key="1">
    <source>
        <dbReference type="EMBL" id="VDN99011.1"/>
    </source>
</evidence>
<protein>
    <submittedName>
        <fullName evidence="1 3">Uncharacterized protein</fullName>
    </submittedName>
</protein>
<evidence type="ECO:0000313" key="3">
    <source>
        <dbReference type="WBParaSite" id="HNAJ_0000315301-mRNA-1"/>
    </source>
</evidence>
<name>A0A0R3T7W5_RODNA</name>
<dbReference type="AlphaFoldDB" id="A0A0R3T7W5"/>
<reference evidence="1 2" key="2">
    <citation type="submission" date="2018-11" db="EMBL/GenBank/DDBJ databases">
        <authorList>
            <consortium name="Pathogen Informatics"/>
        </authorList>
    </citation>
    <scope>NUCLEOTIDE SEQUENCE [LARGE SCALE GENOMIC DNA]</scope>
</reference>
<keyword evidence="2" id="KW-1185">Reference proteome</keyword>
<gene>
    <name evidence="1" type="ORF">HNAJ_LOCUS3152</name>
</gene>